<reference evidence="1" key="1">
    <citation type="journal article" date="2019" name="bioRxiv">
        <title>The Genome of the Zebra Mussel, Dreissena polymorpha: A Resource for Invasive Species Research.</title>
        <authorList>
            <person name="McCartney M.A."/>
            <person name="Auch B."/>
            <person name="Kono T."/>
            <person name="Mallez S."/>
            <person name="Zhang Y."/>
            <person name="Obille A."/>
            <person name="Becker A."/>
            <person name="Abrahante J.E."/>
            <person name="Garbe J."/>
            <person name="Badalamenti J.P."/>
            <person name="Herman A."/>
            <person name="Mangelson H."/>
            <person name="Liachko I."/>
            <person name="Sullivan S."/>
            <person name="Sone E.D."/>
            <person name="Koren S."/>
            <person name="Silverstein K.A.T."/>
            <person name="Beckman K.B."/>
            <person name="Gohl D.M."/>
        </authorList>
    </citation>
    <scope>NUCLEOTIDE SEQUENCE</scope>
    <source>
        <strain evidence="1">Duluth1</strain>
        <tissue evidence="1">Whole animal</tissue>
    </source>
</reference>
<comment type="caution">
    <text evidence="1">The sequence shown here is derived from an EMBL/GenBank/DDBJ whole genome shotgun (WGS) entry which is preliminary data.</text>
</comment>
<keyword evidence="2" id="KW-1185">Reference proteome</keyword>
<dbReference type="EMBL" id="JAIWYP010000009">
    <property type="protein sequence ID" value="KAH3776901.1"/>
    <property type="molecule type" value="Genomic_DNA"/>
</dbReference>
<reference evidence="1" key="2">
    <citation type="submission" date="2020-11" db="EMBL/GenBank/DDBJ databases">
        <authorList>
            <person name="McCartney M.A."/>
            <person name="Auch B."/>
            <person name="Kono T."/>
            <person name="Mallez S."/>
            <person name="Becker A."/>
            <person name="Gohl D.M."/>
            <person name="Silverstein K.A.T."/>
            <person name="Koren S."/>
            <person name="Bechman K.B."/>
            <person name="Herman A."/>
            <person name="Abrahante J.E."/>
            <person name="Garbe J."/>
        </authorList>
    </citation>
    <scope>NUCLEOTIDE SEQUENCE</scope>
    <source>
        <strain evidence="1">Duluth1</strain>
        <tissue evidence="1">Whole animal</tissue>
    </source>
</reference>
<sequence length="64" mass="7154">MVIAARCNENAALLSLEHGSMYTWECKRKTALLEQVAGFGSARERLLYLSKWPGLGVQEKHCST</sequence>
<organism evidence="1 2">
    <name type="scientific">Dreissena polymorpha</name>
    <name type="common">Zebra mussel</name>
    <name type="synonym">Mytilus polymorpha</name>
    <dbReference type="NCBI Taxonomy" id="45954"/>
    <lineage>
        <taxon>Eukaryota</taxon>
        <taxon>Metazoa</taxon>
        <taxon>Spiralia</taxon>
        <taxon>Lophotrochozoa</taxon>
        <taxon>Mollusca</taxon>
        <taxon>Bivalvia</taxon>
        <taxon>Autobranchia</taxon>
        <taxon>Heteroconchia</taxon>
        <taxon>Euheterodonta</taxon>
        <taxon>Imparidentia</taxon>
        <taxon>Neoheterodontei</taxon>
        <taxon>Myida</taxon>
        <taxon>Dreissenoidea</taxon>
        <taxon>Dreissenidae</taxon>
        <taxon>Dreissena</taxon>
    </lineage>
</organism>
<gene>
    <name evidence="1" type="ORF">DPMN_178335</name>
</gene>
<protein>
    <submittedName>
        <fullName evidence="1">Uncharacterized protein</fullName>
    </submittedName>
</protein>
<evidence type="ECO:0000313" key="2">
    <source>
        <dbReference type="Proteomes" id="UP000828390"/>
    </source>
</evidence>
<accession>A0A9D4IIK7</accession>
<name>A0A9D4IIK7_DREPO</name>
<dbReference type="Proteomes" id="UP000828390">
    <property type="component" value="Unassembled WGS sequence"/>
</dbReference>
<evidence type="ECO:0000313" key="1">
    <source>
        <dbReference type="EMBL" id="KAH3776901.1"/>
    </source>
</evidence>
<proteinExistence type="predicted"/>
<dbReference type="AlphaFoldDB" id="A0A9D4IIK7"/>